<accession>A0ABY5YJ04</accession>
<dbReference type="Pfam" id="PF01592">
    <property type="entry name" value="NifU_N"/>
    <property type="match status" value="1"/>
</dbReference>
<name>A0ABY5YJ04_9DEIO</name>
<dbReference type="Proteomes" id="UP001060261">
    <property type="component" value="Chromosome"/>
</dbReference>
<protein>
    <submittedName>
        <fullName evidence="2">SUF system NifU family Fe-S cluster assembly protein</fullName>
    </submittedName>
</protein>
<keyword evidence="3" id="KW-1185">Reference proteome</keyword>
<evidence type="ECO:0000259" key="1">
    <source>
        <dbReference type="Pfam" id="PF01592"/>
    </source>
</evidence>
<dbReference type="RefSeq" id="WP_260561358.1">
    <property type="nucleotide sequence ID" value="NZ_BAABEC010000175.1"/>
</dbReference>
<organism evidence="2 3">
    <name type="scientific">Deinococcus rubellus</name>
    <dbReference type="NCBI Taxonomy" id="1889240"/>
    <lineage>
        <taxon>Bacteria</taxon>
        <taxon>Thermotogati</taxon>
        <taxon>Deinococcota</taxon>
        <taxon>Deinococci</taxon>
        <taxon>Deinococcales</taxon>
        <taxon>Deinococcaceae</taxon>
        <taxon>Deinococcus</taxon>
    </lineage>
</organism>
<reference evidence="2" key="1">
    <citation type="submission" date="2022-09" db="EMBL/GenBank/DDBJ databases">
        <title>genome sequence of Deinococcus rubellus.</title>
        <authorList>
            <person name="Srinivasan S."/>
        </authorList>
    </citation>
    <scope>NUCLEOTIDE SEQUENCE</scope>
    <source>
        <strain evidence="2">Ant6</strain>
    </source>
</reference>
<dbReference type="InterPro" id="IPR002871">
    <property type="entry name" value="NIF_FeS_clus_asmbl_NifU_N"/>
</dbReference>
<gene>
    <name evidence="2" type="ORF">N0D28_05430</name>
</gene>
<dbReference type="EMBL" id="CP104213">
    <property type="protein sequence ID" value="UWX65100.1"/>
    <property type="molecule type" value="Genomic_DNA"/>
</dbReference>
<dbReference type="SUPFAM" id="SSF82649">
    <property type="entry name" value="SufE/NifU"/>
    <property type="match status" value="1"/>
</dbReference>
<dbReference type="CDD" id="cd06664">
    <property type="entry name" value="IscU_like"/>
    <property type="match status" value="1"/>
</dbReference>
<feature type="domain" description="NIF system FeS cluster assembly NifU N-terminal" evidence="1">
    <location>
        <begin position="11"/>
        <end position="122"/>
    </location>
</feature>
<sequence length="135" mass="14453">MKLPDALAREIISSHQQRPRNVGTLPDAAHAERQNPGCGDQITVWVQLSGEHLRLSFEGKGCAISQASASLMTERLGGLTRQEAADVAAQFRAMVQGEPPAETLGELAALAGVSKLLARRRCALLAWDALQEALD</sequence>
<dbReference type="NCBIfam" id="TIGR01994">
    <property type="entry name" value="SUF_scaf_2"/>
    <property type="match status" value="1"/>
</dbReference>
<evidence type="ECO:0000313" key="2">
    <source>
        <dbReference type="EMBL" id="UWX65100.1"/>
    </source>
</evidence>
<proteinExistence type="predicted"/>
<dbReference type="PANTHER" id="PTHR10093">
    <property type="entry name" value="IRON-SULFUR CLUSTER ASSEMBLY ENZYME NIFU HOMOLOG"/>
    <property type="match status" value="1"/>
</dbReference>
<dbReference type="Gene3D" id="3.90.1010.10">
    <property type="match status" value="1"/>
</dbReference>
<evidence type="ECO:0000313" key="3">
    <source>
        <dbReference type="Proteomes" id="UP001060261"/>
    </source>
</evidence>